<evidence type="ECO:0000313" key="2">
    <source>
        <dbReference type="EMBL" id="GAH93777.1"/>
    </source>
</evidence>
<keyword evidence="1" id="KW-1133">Transmembrane helix</keyword>
<keyword evidence="1" id="KW-0472">Membrane</keyword>
<keyword evidence="1" id="KW-0812">Transmembrane</keyword>
<evidence type="ECO:0000256" key="1">
    <source>
        <dbReference type="SAM" id="Phobius"/>
    </source>
</evidence>
<gene>
    <name evidence="2" type="ORF">S06H3_06604</name>
</gene>
<organism evidence="2">
    <name type="scientific">marine sediment metagenome</name>
    <dbReference type="NCBI Taxonomy" id="412755"/>
    <lineage>
        <taxon>unclassified sequences</taxon>
        <taxon>metagenomes</taxon>
        <taxon>ecological metagenomes</taxon>
    </lineage>
</organism>
<accession>X1JI95</accession>
<dbReference type="AlphaFoldDB" id="X1JI95"/>
<feature type="transmembrane region" description="Helical" evidence="1">
    <location>
        <begin position="25"/>
        <end position="45"/>
    </location>
</feature>
<protein>
    <submittedName>
        <fullName evidence="2">Uncharacterized protein</fullName>
    </submittedName>
</protein>
<feature type="transmembrane region" description="Helical" evidence="1">
    <location>
        <begin position="57"/>
        <end position="78"/>
    </location>
</feature>
<dbReference type="EMBL" id="BARV01002582">
    <property type="protein sequence ID" value="GAH93777.1"/>
    <property type="molecule type" value="Genomic_DNA"/>
</dbReference>
<reference evidence="2" key="1">
    <citation type="journal article" date="2014" name="Front. Microbiol.">
        <title>High frequency of phylogenetically diverse reductive dehalogenase-homologous genes in deep subseafloor sedimentary metagenomes.</title>
        <authorList>
            <person name="Kawai M."/>
            <person name="Futagami T."/>
            <person name="Toyoda A."/>
            <person name="Takaki Y."/>
            <person name="Nishi S."/>
            <person name="Hori S."/>
            <person name="Arai W."/>
            <person name="Tsubouchi T."/>
            <person name="Morono Y."/>
            <person name="Uchiyama I."/>
            <person name="Ito T."/>
            <person name="Fujiyama A."/>
            <person name="Inagaki F."/>
            <person name="Takami H."/>
        </authorList>
    </citation>
    <scope>NUCLEOTIDE SEQUENCE</scope>
    <source>
        <strain evidence="2">Expedition CK06-06</strain>
    </source>
</reference>
<proteinExistence type="predicted"/>
<sequence>MAGGVFVLVGALGLLVFPGVPRKTLLLAIGGILAIIGAGWGFSGIETGTVLVATVNYGYGLYLCLVGGVLGLLGALGLKRKR</sequence>
<name>X1JI95_9ZZZZ</name>
<comment type="caution">
    <text evidence="2">The sequence shown here is derived from an EMBL/GenBank/DDBJ whole genome shotgun (WGS) entry which is preliminary data.</text>
</comment>